<dbReference type="STRING" id="1144748.KS2013_1429"/>
<dbReference type="NCBIfam" id="TIGR03296">
    <property type="entry name" value="M6dom_TIGR03296"/>
    <property type="match status" value="1"/>
</dbReference>
<evidence type="ECO:0000313" key="3">
    <source>
        <dbReference type="Proteomes" id="UP000094147"/>
    </source>
</evidence>
<dbReference type="KEGG" id="ksd:KS2013_1429"/>
<dbReference type="AlphaFoldDB" id="A0A1B3BBH2"/>
<dbReference type="GO" id="GO:0006508">
    <property type="term" value="P:proteolysis"/>
    <property type="evidence" value="ECO:0007669"/>
    <property type="project" value="InterPro"/>
</dbReference>
<dbReference type="OrthoDB" id="275270at2"/>
<keyword evidence="3" id="KW-1185">Reference proteome</keyword>
<evidence type="ECO:0000256" key="1">
    <source>
        <dbReference type="SAM" id="MobiDB-lite"/>
    </source>
</evidence>
<dbReference type="Gene3D" id="2.60.120.380">
    <property type="match status" value="1"/>
</dbReference>
<name>A0A1B3BBH2_9GAMM</name>
<dbReference type="InterPro" id="IPR008757">
    <property type="entry name" value="Peptidase_M6-like_domain"/>
</dbReference>
<dbReference type="PANTHER" id="PTHR41775">
    <property type="entry name" value="SECRETED PROTEIN-RELATED"/>
    <property type="match status" value="1"/>
</dbReference>
<dbReference type="RefSeq" id="WP_068991844.1">
    <property type="nucleotide sequence ID" value="NZ_CP012418.1"/>
</dbReference>
<proteinExistence type="predicted"/>
<accession>A0A1B3BBH2</accession>
<evidence type="ECO:0000313" key="2">
    <source>
        <dbReference type="EMBL" id="AOE50141.1"/>
    </source>
</evidence>
<gene>
    <name evidence="2" type="ORF">KS2013_1429</name>
</gene>
<reference evidence="3" key="1">
    <citation type="submission" date="2015-08" db="EMBL/GenBank/DDBJ databases">
        <authorList>
            <person name="Kim K.M."/>
        </authorList>
    </citation>
    <scope>NUCLEOTIDE SEQUENCE [LARGE SCALE GENOMIC DNA]</scope>
    <source>
        <strain evidence="3">KCTC 23892</strain>
    </source>
</reference>
<dbReference type="GO" id="GO:0008233">
    <property type="term" value="F:peptidase activity"/>
    <property type="evidence" value="ECO:0007669"/>
    <property type="project" value="InterPro"/>
</dbReference>
<dbReference type="EMBL" id="CP012418">
    <property type="protein sequence ID" value="AOE50141.1"/>
    <property type="molecule type" value="Genomic_DNA"/>
</dbReference>
<protein>
    <submittedName>
        <fullName evidence="2">Peptidase</fullName>
    </submittedName>
</protein>
<sequence length="626" mass="70363">MMRKMLLGVGFLIWTQVAIASRPYVEYEYQYTQPNGDVVTIIANGDDYFAEQHAVTGELVIYDETVGGMVYATVNEERTQLISTGELVQPADFETLGNRYIRRRGLSTDTKEEESTESQEQKLGSETEQQSVSLLTPMQQAKQRASLASGNVRGLTIIIQFPDEPATLSRSQVDNYLNDLNYNEFGNDTSIRGYFQSVSGGQLDYTNTVTRYYTAEHKKSYYTDDDYQSHIKSRELITEALSWLENTEGFDFSTLTTDANGYIMGLNILYSGATDSAWSRGLWPHMGRLQPTFCADNVCTDRYQISNMGNELKIGVFAHETGHLLARWPDLYDYDGSSFGSAGAFDLMGLGSVGTDTIKNPVPPNGFFRYLAGWDTVIELNPELNADAPQGELSHTSESHSLYRWTNPARQEEAFYIENIHQSGQNELQPDSGLAIWHIDPDGDNNNEWLPYVQLEHADGSRDPENKVNSGDATDLFDTGSFELTVPNSEEIGGTNSTWSTGADSGLAIKDINALGVTAYFNVGEEDPRTESFHYGYLYHREIQIQPNGSWFYYEGGTIDLELLGPGYSDFDMRLERWNGYGWELVGISQSYSSEESISYEASAGYYRVRVYSYYGSGYYQLKITK</sequence>
<dbReference type="PATRIC" id="fig|1144748.3.peg.1439"/>
<dbReference type="PANTHER" id="PTHR41775:SF1">
    <property type="entry name" value="PEPTIDASE M6-LIKE DOMAIN-CONTAINING PROTEIN"/>
    <property type="match status" value="1"/>
</dbReference>
<organism evidence="2 3">
    <name type="scientific">Kangiella sediminilitoris</name>
    <dbReference type="NCBI Taxonomy" id="1144748"/>
    <lineage>
        <taxon>Bacteria</taxon>
        <taxon>Pseudomonadati</taxon>
        <taxon>Pseudomonadota</taxon>
        <taxon>Gammaproteobacteria</taxon>
        <taxon>Kangiellales</taxon>
        <taxon>Kangiellaceae</taxon>
        <taxon>Kangiella</taxon>
    </lineage>
</organism>
<dbReference type="Proteomes" id="UP000094147">
    <property type="component" value="Chromosome"/>
</dbReference>
<feature type="region of interest" description="Disordered" evidence="1">
    <location>
        <begin position="104"/>
        <end position="130"/>
    </location>
</feature>